<feature type="compositionally biased region" description="Basic and acidic residues" evidence="4">
    <location>
        <begin position="203"/>
        <end position="216"/>
    </location>
</feature>
<dbReference type="PANTHER" id="PTHR48024">
    <property type="entry name" value="GEO13361P1-RELATED"/>
    <property type="match status" value="1"/>
</dbReference>
<dbReference type="GO" id="GO:0005739">
    <property type="term" value="C:mitochondrion"/>
    <property type="evidence" value="ECO:0007669"/>
    <property type="project" value="TreeGrafter"/>
</dbReference>
<dbReference type="InterPro" id="IPR035979">
    <property type="entry name" value="RBD_domain_sf"/>
</dbReference>
<keyword evidence="3" id="KW-0175">Coiled coil</keyword>
<dbReference type="PANTHER" id="PTHR48024:SF56">
    <property type="entry name" value="HETEROGENEOUS NUCLEAR RIBONUCLEOPROTEIN A0"/>
    <property type="match status" value="1"/>
</dbReference>
<dbReference type="SUPFAM" id="SSF54928">
    <property type="entry name" value="RNA-binding domain, RBD"/>
    <property type="match status" value="1"/>
</dbReference>
<organism evidence="6">
    <name type="scientific">Cucumis melo</name>
    <name type="common">Muskmelon</name>
    <dbReference type="NCBI Taxonomy" id="3656"/>
    <lineage>
        <taxon>Eukaryota</taxon>
        <taxon>Viridiplantae</taxon>
        <taxon>Streptophyta</taxon>
        <taxon>Embryophyta</taxon>
        <taxon>Tracheophyta</taxon>
        <taxon>Spermatophyta</taxon>
        <taxon>Magnoliopsida</taxon>
        <taxon>eudicotyledons</taxon>
        <taxon>Gunneridae</taxon>
        <taxon>Pentapetalae</taxon>
        <taxon>rosids</taxon>
        <taxon>fabids</taxon>
        <taxon>Cucurbitales</taxon>
        <taxon>Cucurbitaceae</taxon>
        <taxon>Benincaseae</taxon>
        <taxon>Cucumis</taxon>
    </lineage>
</organism>
<name>A0A9I9CJI2_CUCME</name>
<proteinExistence type="predicted"/>
<evidence type="ECO:0000256" key="4">
    <source>
        <dbReference type="SAM" id="MobiDB-lite"/>
    </source>
</evidence>
<evidence type="ECO:0000256" key="1">
    <source>
        <dbReference type="ARBA" id="ARBA00022884"/>
    </source>
</evidence>
<dbReference type="InterPro" id="IPR050886">
    <property type="entry name" value="RNA-binding_reg"/>
</dbReference>
<dbReference type="Gramene" id="MELO3C004534.2.1">
    <property type="protein sequence ID" value="MELO3C004534.2.1"/>
    <property type="gene ID" value="MELO3C004534.2"/>
</dbReference>
<keyword evidence="1 2" id="KW-0694">RNA-binding</keyword>
<evidence type="ECO:0000256" key="3">
    <source>
        <dbReference type="SAM" id="Coils"/>
    </source>
</evidence>
<evidence type="ECO:0000313" key="6">
    <source>
        <dbReference type="EnsemblPlants" id="MELO3C004534.2.1"/>
    </source>
</evidence>
<dbReference type="EnsemblPlants" id="MELO3C004534.2.1">
    <property type="protein sequence ID" value="MELO3C004534.2.1"/>
    <property type="gene ID" value="MELO3C004534.2"/>
</dbReference>
<dbReference type="GO" id="GO:0005634">
    <property type="term" value="C:nucleus"/>
    <property type="evidence" value="ECO:0007669"/>
    <property type="project" value="TreeGrafter"/>
</dbReference>
<dbReference type="AlphaFoldDB" id="A0A9I9CJI2"/>
<dbReference type="SMART" id="SM00360">
    <property type="entry name" value="RRM"/>
    <property type="match status" value="1"/>
</dbReference>
<protein>
    <recommendedName>
        <fullName evidence="5">RRM domain-containing protein</fullName>
    </recommendedName>
</protein>
<dbReference type="Gene3D" id="3.30.70.330">
    <property type="match status" value="1"/>
</dbReference>
<evidence type="ECO:0000259" key="5">
    <source>
        <dbReference type="PROSITE" id="PS50102"/>
    </source>
</evidence>
<accession>A0A9I9CJI2</accession>
<dbReference type="Pfam" id="PF00076">
    <property type="entry name" value="RRM_1"/>
    <property type="match status" value="1"/>
</dbReference>
<reference evidence="6" key="1">
    <citation type="submission" date="2023-03" db="UniProtKB">
        <authorList>
            <consortium name="EnsemblPlants"/>
        </authorList>
    </citation>
    <scope>IDENTIFICATION</scope>
</reference>
<dbReference type="PROSITE" id="PS50102">
    <property type="entry name" value="RRM"/>
    <property type="match status" value="1"/>
</dbReference>
<feature type="domain" description="RRM" evidence="5">
    <location>
        <begin position="7"/>
        <end position="84"/>
    </location>
</feature>
<dbReference type="GO" id="GO:0003723">
    <property type="term" value="F:RNA binding"/>
    <property type="evidence" value="ECO:0007669"/>
    <property type="project" value="UniProtKB-UniRule"/>
</dbReference>
<dbReference type="InterPro" id="IPR000504">
    <property type="entry name" value="RRM_dom"/>
</dbReference>
<feature type="compositionally biased region" description="Basic and acidic residues" evidence="4">
    <location>
        <begin position="113"/>
        <end position="194"/>
    </location>
</feature>
<sequence>MTVDDDSSIYVGGLPYDATEDTLRRIFDLYGAVVAVKIINDRSTRGKCYGFVTFTNPRSAIDAIKDMDGRTIEGRVVRVNGVKSRLGGRFGKEGNRFDAERDVNWERDRDRGRDYDHDRYRHRGRNNDWSRDHDRSREHDLDKERGYKHSQDRDLPKDQFLDRDPELEKTSKDNEKLHDLKLNHDQDWEKDHGADLSGGGGIDKTDDYDKSLDNDRDQVLRRDNSLTIEGRTARDLSSDSSDDYIHELKEQLEISTERLEELRKEAGERGSFRNSRESFQKNFNVSQIEERSGEKEKLVVELQKKAKKLEDALISAKKRSSFRQTQLIKLHKSFLLVKDYSKRLKTSEQELQALVESTAIESDVG</sequence>
<evidence type="ECO:0000256" key="2">
    <source>
        <dbReference type="PROSITE-ProRule" id="PRU00176"/>
    </source>
</evidence>
<feature type="region of interest" description="Disordered" evidence="4">
    <location>
        <begin position="113"/>
        <end position="216"/>
    </location>
</feature>
<feature type="coiled-coil region" evidence="3">
    <location>
        <begin position="245"/>
        <end position="357"/>
    </location>
</feature>
<dbReference type="InterPro" id="IPR012677">
    <property type="entry name" value="Nucleotide-bd_a/b_plait_sf"/>
</dbReference>